<keyword evidence="7" id="KW-1185">Reference proteome</keyword>
<dbReference type="AlphaFoldDB" id="A0A2D0NA73"/>
<dbReference type="GO" id="GO:0016491">
    <property type="term" value="F:oxidoreductase activity"/>
    <property type="evidence" value="ECO:0007669"/>
    <property type="project" value="InterPro"/>
</dbReference>
<dbReference type="RefSeq" id="WP_099151328.1">
    <property type="nucleotide sequence ID" value="NZ_PDUD01000022.1"/>
</dbReference>
<dbReference type="PANTHER" id="PTHR42852">
    <property type="entry name" value="THIOL:DISULFIDE INTERCHANGE PROTEIN DSBE"/>
    <property type="match status" value="1"/>
</dbReference>
<protein>
    <recommendedName>
        <fullName evidence="5">Thioredoxin domain-containing protein</fullName>
    </recommendedName>
</protein>
<proteinExistence type="predicted"/>
<dbReference type="PANTHER" id="PTHR42852:SF6">
    <property type="entry name" value="THIOL:DISULFIDE INTERCHANGE PROTEIN DSBE"/>
    <property type="match status" value="1"/>
</dbReference>
<evidence type="ECO:0000313" key="6">
    <source>
        <dbReference type="EMBL" id="PHN05276.1"/>
    </source>
</evidence>
<dbReference type="Pfam" id="PF00578">
    <property type="entry name" value="AhpC-TSA"/>
    <property type="match status" value="1"/>
</dbReference>
<dbReference type="EMBL" id="PDUD01000022">
    <property type="protein sequence ID" value="PHN05276.1"/>
    <property type="molecule type" value="Genomic_DNA"/>
</dbReference>
<feature type="domain" description="Thioredoxin" evidence="5">
    <location>
        <begin position="265"/>
        <end position="405"/>
    </location>
</feature>
<evidence type="ECO:0000256" key="2">
    <source>
        <dbReference type="ARBA" id="ARBA00022748"/>
    </source>
</evidence>
<keyword evidence="3" id="KW-1015">Disulfide bond</keyword>
<dbReference type="CDD" id="cd02966">
    <property type="entry name" value="TlpA_like_family"/>
    <property type="match status" value="1"/>
</dbReference>
<dbReference type="GO" id="GO:0017004">
    <property type="term" value="P:cytochrome complex assembly"/>
    <property type="evidence" value="ECO:0007669"/>
    <property type="project" value="UniProtKB-KW"/>
</dbReference>
<dbReference type="InterPro" id="IPR000866">
    <property type="entry name" value="AhpC/TSA"/>
</dbReference>
<evidence type="ECO:0000256" key="4">
    <source>
        <dbReference type="ARBA" id="ARBA00023284"/>
    </source>
</evidence>
<accession>A0A2D0NA73</accession>
<evidence type="ECO:0000256" key="1">
    <source>
        <dbReference type="ARBA" id="ARBA00004196"/>
    </source>
</evidence>
<dbReference type="GO" id="GO:0016209">
    <property type="term" value="F:antioxidant activity"/>
    <property type="evidence" value="ECO:0007669"/>
    <property type="project" value="InterPro"/>
</dbReference>
<sequence>MRIQNITNLLIAIIFLFTVSVNPLNAQAVIRGTISSMEDWSDEIYLLAITDYDQLFSATSKGIIDTVRVDADGHFVFKLDQLPCTDCLYRIDLRPRGARGPTIYNGSSRENYALFELKNGQELELSGDAEQFTRSLRIQGGPDNWQYRPIRELRQPVYEFTDSVYAFFSKPHQLSRQAMDSLRESNLRRMEQLSRANNELLADYIERSPNIYNKIVGLFHYDYDRKADNDLALYESVAGQLKRDYAAHPYYQQLLDQIYRTRYVLPVGSLAPDLKLTTPDGETIPLHQAGTNLILIDFWASWCSPCRHENRVTVKPLYEKFKEYGFMVYSVSLDDDWQNWRQAIEQDGMSWINVSDLKGQGSPVYGTYKIEALPTTYLIDKADLRIIGKNIRGEELQQFVAEYYKF</sequence>
<keyword evidence="2" id="KW-0201">Cytochrome c-type biogenesis</keyword>
<dbReference type="SUPFAM" id="SSF52833">
    <property type="entry name" value="Thioredoxin-like"/>
    <property type="match status" value="1"/>
</dbReference>
<comment type="caution">
    <text evidence="6">The sequence shown here is derived from an EMBL/GenBank/DDBJ whole genome shotgun (WGS) entry which is preliminary data.</text>
</comment>
<evidence type="ECO:0000256" key="3">
    <source>
        <dbReference type="ARBA" id="ARBA00023157"/>
    </source>
</evidence>
<dbReference type="Proteomes" id="UP000223913">
    <property type="component" value="Unassembled WGS sequence"/>
</dbReference>
<dbReference type="InterPro" id="IPR013766">
    <property type="entry name" value="Thioredoxin_domain"/>
</dbReference>
<reference evidence="6 7" key="1">
    <citation type="submission" date="2017-10" db="EMBL/GenBank/DDBJ databases">
        <title>The draft genome sequence of Lewinella nigricans NBRC 102662.</title>
        <authorList>
            <person name="Wang K."/>
        </authorList>
    </citation>
    <scope>NUCLEOTIDE SEQUENCE [LARGE SCALE GENOMIC DNA]</scope>
    <source>
        <strain evidence="6 7">NBRC 102662</strain>
    </source>
</reference>
<keyword evidence="4" id="KW-0676">Redox-active center</keyword>
<name>A0A2D0NA73_FLAN2</name>
<dbReference type="Gene3D" id="3.40.30.10">
    <property type="entry name" value="Glutaredoxin"/>
    <property type="match status" value="1"/>
</dbReference>
<gene>
    <name evidence="6" type="ORF">CRP01_17320</name>
</gene>
<organism evidence="6 7">
    <name type="scientific">Flavilitoribacter nigricans (strain ATCC 23147 / DSM 23189 / NBRC 102662 / NCIMB 1420 / SS-2)</name>
    <name type="common">Lewinella nigricans</name>
    <dbReference type="NCBI Taxonomy" id="1122177"/>
    <lineage>
        <taxon>Bacteria</taxon>
        <taxon>Pseudomonadati</taxon>
        <taxon>Bacteroidota</taxon>
        <taxon>Saprospiria</taxon>
        <taxon>Saprospirales</taxon>
        <taxon>Lewinellaceae</taxon>
        <taxon>Flavilitoribacter</taxon>
    </lineage>
</organism>
<dbReference type="GO" id="GO:0030313">
    <property type="term" value="C:cell envelope"/>
    <property type="evidence" value="ECO:0007669"/>
    <property type="project" value="UniProtKB-SubCell"/>
</dbReference>
<dbReference type="InterPro" id="IPR036249">
    <property type="entry name" value="Thioredoxin-like_sf"/>
</dbReference>
<comment type="subcellular location">
    <subcellularLocation>
        <location evidence="1">Cell envelope</location>
    </subcellularLocation>
</comment>
<evidence type="ECO:0000259" key="5">
    <source>
        <dbReference type="PROSITE" id="PS51352"/>
    </source>
</evidence>
<dbReference type="InterPro" id="IPR050553">
    <property type="entry name" value="Thioredoxin_ResA/DsbE_sf"/>
</dbReference>
<evidence type="ECO:0000313" key="7">
    <source>
        <dbReference type="Proteomes" id="UP000223913"/>
    </source>
</evidence>
<dbReference type="OrthoDB" id="750178at2"/>
<dbReference type="PROSITE" id="PS51352">
    <property type="entry name" value="THIOREDOXIN_2"/>
    <property type="match status" value="1"/>
</dbReference>